<feature type="region of interest" description="Disordered" evidence="3">
    <location>
        <begin position="690"/>
        <end position="742"/>
    </location>
</feature>
<feature type="compositionally biased region" description="Low complexity" evidence="3">
    <location>
        <begin position="336"/>
        <end position="352"/>
    </location>
</feature>
<gene>
    <name evidence="5" type="ORF">L227DRAFT_334303</name>
</gene>
<feature type="compositionally biased region" description="Gly residues" evidence="3">
    <location>
        <begin position="897"/>
        <end position="916"/>
    </location>
</feature>
<name>A0A5C2RW30_9APHY</name>
<dbReference type="PROSITE" id="PS50102">
    <property type="entry name" value="RRM"/>
    <property type="match status" value="2"/>
</dbReference>
<evidence type="ECO:0000256" key="3">
    <source>
        <dbReference type="SAM" id="MobiDB-lite"/>
    </source>
</evidence>
<feature type="region of interest" description="Disordered" evidence="3">
    <location>
        <begin position="376"/>
        <end position="411"/>
    </location>
</feature>
<feature type="region of interest" description="Disordered" evidence="3">
    <location>
        <begin position="1"/>
        <end position="20"/>
    </location>
</feature>
<proteinExistence type="predicted"/>
<evidence type="ECO:0000313" key="5">
    <source>
        <dbReference type="EMBL" id="RPD54895.1"/>
    </source>
</evidence>
<organism evidence="5 6">
    <name type="scientific">Lentinus tigrinus ALCF2SS1-6</name>
    <dbReference type="NCBI Taxonomy" id="1328759"/>
    <lineage>
        <taxon>Eukaryota</taxon>
        <taxon>Fungi</taxon>
        <taxon>Dikarya</taxon>
        <taxon>Basidiomycota</taxon>
        <taxon>Agaricomycotina</taxon>
        <taxon>Agaricomycetes</taxon>
        <taxon>Polyporales</taxon>
        <taxon>Polyporaceae</taxon>
        <taxon>Lentinus</taxon>
    </lineage>
</organism>
<keyword evidence="1 2" id="KW-0694">RNA-binding</keyword>
<dbReference type="GO" id="GO:0005737">
    <property type="term" value="C:cytoplasm"/>
    <property type="evidence" value="ECO:0007669"/>
    <property type="project" value="TreeGrafter"/>
</dbReference>
<dbReference type="SMART" id="SM00360">
    <property type="entry name" value="RRM"/>
    <property type="match status" value="2"/>
</dbReference>
<protein>
    <recommendedName>
        <fullName evidence="4">RRM domain-containing protein</fullName>
    </recommendedName>
</protein>
<dbReference type="PANTHER" id="PTHR23003:SF64">
    <property type="entry name" value="RRM DOMAIN-CONTAINING PROTEIN"/>
    <property type="match status" value="1"/>
</dbReference>
<feature type="compositionally biased region" description="Polar residues" evidence="3">
    <location>
        <begin position="1"/>
        <end position="11"/>
    </location>
</feature>
<feature type="compositionally biased region" description="Low complexity" evidence="3">
    <location>
        <begin position="825"/>
        <end position="843"/>
    </location>
</feature>
<feature type="compositionally biased region" description="Polar residues" evidence="3">
    <location>
        <begin position="801"/>
        <end position="815"/>
    </location>
</feature>
<evidence type="ECO:0000313" key="6">
    <source>
        <dbReference type="Proteomes" id="UP000313359"/>
    </source>
</evidence>
<feature type="compositionally biased region" description="Low complexity" evidence="3">
    <location>
        <begin position="514"/>
        <end position="540"/>
    </location>
</feature>
<feature type="domain" description="RRM" evidence="4">
    <location>
        <begin position="20"/>
        <end position="97"/>
    </location>
</feature>
<dbReference type="GO" id="GO:0003729">
    <property type="term" value="F:mRNA binding"/>
    <property type="evidence" value="ECO:0007669"/>
    <property type="project" value="TreeGrafter"/>
</dbReference>
<accession>A0A5C2RW30</accession>
<feature type="domain" description="RRM" evidence="4">
    <location>
        <begin position="199"/>
        <end position="276"/>
    </location>
</feature>
<dbReference type="FunFam" id="3.30.70.330:FF:000145">
    <property type="entry name" value="Putative RNP domain-containing protein"/>
    <property type="match status" value="2"/>
</dbReference>
<dbReference type="Pfam" id="PF00076">
    <property type="entry name" value="RRM_1"/>
    <property type="match status" value="2"/>
</dbReference>
<dbReference type="InterPro" id="IPR035979">
    <property type="entry name" value="RBD_domain_sf"/>
</dbReference>
<feature type="compositionally biased region" description="Low complexity" evidence="3">
    <location>
        <begin position="376"/>
        <end position="402"/>
    </location>
</feature>
<reference evidence="5" key="1">
    <citation type="journal article" date="2018" name="Genome Biol. Evol.">
        <title>Genomics and development of Lentinus tigrinus, a white-rot wood-decaying mushroom with dimorphic fruiting bodies.</title>
        <authorList>
            <person name="Wu B."/>
            <person name="Xu Z."/>
            <person name="Knudson A."/>
            <person name="Carlson A."/>
            <person name="Chen N."/>
            <person name="Kovaka S."/>
            <person name="LaButti K."/>
            <person name="Lipzen A."/>
            <person name="Pennachio C."/>
            <person name="Riley R."/>
            <person name="Schakwitz W."/>
            <person name="Umezawa K."/>
            <person name="Ohm R.A."/>
            <person name="Grigoriev I.V."/>
            <person name="Nagy L.G."/>
            <person name="Gibbons J."/>
            <person name="Hibbett D."/>
        </authorList>
    </citation>
    <scope>NUCLEOTIDE SEQUENCE [LARGE SCALE GENOMIC DNA]</scope>
    <source>
        <strain evidence="5">ALCF2SS1-6</strain>
    </source>
</reference>
<dbReference type="InterPro" id="IPR050374">
    <property type="entry name" value="RRT5_SRSF_SR"/>
</dbReference>
<dbReference type="GO" id="GO:0005634">
    <property type="term" value="C:nucleus"/>
    <property type="evidence" value="ECO:0007669"/>
    <property type="project" value="TreeGrafter"/>
</dbReference>
<dbReference type="OrthoDB" id="1049195at2759"/>
<evidence type="ECO:0000256" key="1">
    <source>
        <dbReference type="ARBA" id="ARBA00022884"/>
    </source>
</evidence>
<feature type="region of interest" description="Disordered" evidence="3">
    <location>
        <begin position="336"/>
        <end position="358"/>
    </location>
</feature>
<feature type="region of interest" description="Disordered" evidence="3">
    <location>
        <begin position="801"/>
        <end position="858"/>
    </location>
</feature>
<sequence>MAMASSTSPRATNPPRDTRTQLFVGNLPYRVRWQDLKDLFRRAGTVLRADVSLGPDNRSRGYGTVMLATAEDAGRAVDMFNGYTWQTRTLEVRPDRMGEDIAMGAPGFGIAPAAMGVGLGGLAGAGALGGLGAFGTPLVGSLSPVPGSLSGTGTPVAGSTLASPAPTLPRFPGLAPFGAAVLGEDEPGSRPGTSTQASRNLFVGNLPFHIQWQDLKDLFRQAGAVQRADVALGADGRSRGFGTVSFSNEADAERAVRMFNGYEYNGRPLKVHFDKFAPPASSSAPLVGPTATSSAPHSPAALAFPYSGIYGQPTLSRNGSLAQQLLQSQIEGRVSASGQSSLLSSRRPSALGYGYDEPPGADADALSAQLAQKLSLASPRSPSQYAQQQPQQYESQQQQQPPTHIPLPPAIQSPYMFDFLQSGPTTPYDVYDLNTYQRINASMGGLEGYPAPNPLLQPQPQPEGSTMPFGYGATAFEPNDVSPPTVGSSSGQQSQRLSPSESSLGQGSQTTPPAQNTLSASQTTATSPTTSSRSHTTPQQQHHHPAHPGPIALPPPPPVTAFPVPPPHSLSPHHYVVTPPIPGHPMSPMHHPLMGMAMPHMMTPHGLPPITPSMPSFTFLPQPSPGGPPSVEQADSQGQRAAMPAHMQQHVMAYTPFSPGVTMSPGAFWGRPGSGANPFINPAVGAPVRSGPYYGYAQPQQQQHQQHQQHQQQQQDQQGRQQGASEQQEGRPPDGYFPPVPVSMAMVQGSTSAVAAAGEEPAGYFPWMPPPASATSTSAHGTSGLANEILREDSTSLAGATAGQTQTRNGGTASNVAGVRESPGDSDGTATTDAGTSTSTGTTGTTGTGAGVSTSSRATSWHTESSYAGEAAKAQVRAQARALGRNADTFGAEEGSEGGLFGGVRGMNGNGSGNGSGEHKPRAYSAETAVSGGGERIARAGSDPVKRMLRGAS</sequence>
<keyword evidence="6" id="KW-1185">Reference proteome</keyword>
<dbReference type="InterPro" id="IPR000504">
    <property type="entry name" value="RRM_dom"/>
</dbReference>
<feature type="compositionally biased region" description="Low complexity" evidence="3">
    <location>
        <begin position="698"/>
        <end position="727"/>
    </location>
</feature>
<dbReference type="STRING" id="1328759.A0A5C2RW30"/>
<dbReference type="SUPFAM" id="SSF54928">
    <property type="entry name" value="RNA-binding domain, RBD"/>
    <property type="match status" value="2"/>
</dbReference>
<dbReference type="PANTHER" id="PTHR23003">
    <property type="entry name" value="RNA RECOGNITION MOTIF RRM DOMAIN CONTAINING PROTEIN"/>
    <property type="match status" value="1"/>
</dbReference>
<dbReference type="GO" id="GO:1990904">
    <property type="term" value="C:ribonucleoprotein complex"/>
    <property type="evidence" value="ECO:0007669"/>
    <property type="project" value="TreeGrafter"/>
</dbReference>
<feature type="compositionally biased region" description="Low complexity" evidence="3">
    <location>
        <begin position="482"/>
        <end position="500"/>
    </location>
</feature>
<dbReference type="Proteomes" id="UP000313359">
    <property type="component" value="Unassembled WGS sequence"/>
</dbReference>
<feature type="compositionally biased region" description="Pro residues" evidence="3">
    <location>
        <begin position="547"/>
        <end position="566"/>
    </location>
</feature>
<feature type="region of interest" description="Disordered" evidence="3">
    <location>
        <begin position="889"/>
        <end position="953"/>
    </location>
</feature>
<evidence type="ECO:0000259" key="4">
    <source>
        <dbReference type="PROSITE" id="PS50102"/>
    </source>
</evidence>
<dbReference type="EMBL" id="ML122300">
    <property type="protein sequence ID" value="RPD54895.1"/>
    <property type="molecule type" value="Genomic_DNA"/>
</dbReference>
<feature type="region of interest" description="Disordered" evidence="3">
    <location>
        <begin position="450"/>
        <end position="566"/>
    </location>
</feature>
<dbReference type="InterPro" id="IPR012677">
    <property type="entry name" value="Nucleotide-bd_a/b_plait_sf"/>
</dbReference>
<dbReference type="Gene3D" id="3.30.70.330">
    <property type="match status" value="2"/>
</dbReference>
<feature type="compositionally biased region" description="Polar residues" evidence="3">
    <location>
        <begin position="501"/>
        <end position="513"/>
    </location>
</feature>
<dbReference type="AlphaFoldDB" id="A0A5C2RW30"/>
<evidence type="ECO:0000256" key="2">
    <source>
        <dbReference type="PROSITE-ProRule" id="PRU00176"/>
    </source>
</evidence>
<feature type="compositionally biased region" description="Pro residues" evidence="3">
    <location>
        <begin position="451"/>
        <end position="461"/>
    </location>
</feature>